<organism evidence="2 3">
    <name type="scientific">Legionella dresdenensis</name>
    <dbReference type="NCBI Taxonomy" id="450200"/>
    <lineage>
        <taxon>Bacteria</taxon>
        <taxon>Pseudomonadati</taxon>
        <taxon>Pseudomonadota</taxon>
        <taxon>Gammaproteobacteria</taxon>
        <taxon>Legionellales</taxon>
        <taxon>Legionellaceae</taxon>
        <taxon>Legionella</taxon>
    </lineage>
</organism>
<dbReference type="RefSeq" id="WP_382344260.1">
    <property type="nucleotide sequence ID" value="NZ_JBHSAB010000029.1"/>
</dbReference>
<protein>
    <recommendedName>
        <fullName evidence="4">RasGEF domain protein</fullName>
    </recommendedName>
</protein>
<reference evidence="3" key="1">
    <citation type="journal article" date="2019" name="Int. J. Syst. Evol. Microbiol.">
        <title>The Global Catalogue of Microorganisms (GCM) 10K type strain sequencing project: providing services to taxonomists for standard genome sequencing and annotation.</title>
        <authorList>
            <consortium name="The Broad Institute Genomics Platform"/>
            <consortium name="The Broad Institute Genome Sequencing Center for Infectious Disease"/>
            <person name="Wu L."/>
            <person name="Ma J."/>
        </authorList>
    </citation>
    <scope>NUCLEOTIDE SEQUENCE [LARGE SCALE GENOMIC DNA]</scope>
    <source>
        <strain evidence="3">CCUG 59858</strain>
    </source>
</reference>
<feature type="region of interest" description="Disordered" evidence="1">
    <location>
        <begin position="907"/>
        <end position="936"/>
    </location>
</feature>
<evidence type="ECO:0000313" key="2">
    <source>
        <dbReference type="EMBL" id="MFC3909747.1"/>
    </source>
</evidence>
<sequence>MPLIDKSEQKPSNRSKDAQKAILAEMEKKKAEFSVLLNSTPVSLGDTLENALYESLRQQSYLSGHLEDYECPLGLRQIIAETVIGPLVHITDIKSLGAALFFAESILACKDISYHTLFKEQISRIALADPFTNNDFFNPESDNQPYHLQIALAHIMSIFTYDYSVFDLYFNKMSLNLIDNNKRQALLEDISQYVLVLTEHIINTMHQLANSLKIDLTTLKAHYLTEEKQAEPNRRWEEIIHRRRHMQKDAELARANATETFRTVEQNIHHFSRARTKREPQDDEPLRKWLQQGIALLTQFSTNPDIISRIWIYSDNWLTERRADLNENLKAQLSRYISLRQDFFILKWSIQHGLPLSFEQISKLRPDNKETLYKLLKDGNFSVPLELFSFAMFDNLKRILEITRTYGKARLDYTSLRNFSGKQLELSLDFITAEENIAELCHTGRKKSRGTYVILGQRLEQGIALLTQFTAMPELYLFKKDLDLIDLLVMNVSADSNKLLKAKIDCFVSLKKDFYIQEEIRRHGLTLSFEQLSNLKVSSKDRLYNLLKSGYFTLPIHLFDLAMLDNLTRLLELEVPQGEYGRIEYKCMRGFSSKKLGLVLERFPNTFLMRHFPERQDSFWSENIIDLLKSDDIVQFGKVANLKRVWRHFGHYRLKELFPAKTLETNWYTPLKNLFQSGDIDLLIFLLTYPNLAQSFIKFSLDKNALKWLFDLPPSARNIFSEELHEQWVTFIKEVSKSPQTIDKERIAFLFSDKHLLKMTSRPIKENPVLMFVLYAKVTVEELNACGPAFLTIPAIECHKRGYCRLSEQRTFKPEILPLLYEVMRLKNGPLPKGFLEILSTPVMIAAYKTKVLSAGYLAKCDLTQLKQWQSSYEKTQAANANGAPNAWNPESTKFLLATTRSQNHTSQTGTARFFRGQPTQQNTDKPTTMGYGSSS</sequence>
<dbReference type="EMBL" id="JBHSAB010000029">
    <property type="protein sequence ID" value="MFC3909747.1"/>
    <property type="molecule type" value="Genomic_DNA"/>
</dbReference>
<feature type="compositionally biased region" description="Polar residues" evidence="1">
    <location>
        <begin position="918"/>
        <end position="936"/>
    </location>
</feature>
<name>A0ABV8CI06_9GAMM</name>
<keyword evidence="3" id="KW-1185">Reference proteome</keyword>
<dbReference type="Proteomes" id="UP001595758">
    <property type="component" value="Unassembled WGS sequence"/>
</dbReference>
<gene>
    <name evidence="2" type="ORF">ACFORL_11765</name>
</gene>
<evidence type="ECO:0000313" key="3">
    <source>
        <dbReference type="Proteomes" id="UP001595758"/>
    </source>
</evidence>
<comment type="caution">
    <text evidence="2">The sequence shown here is derived from an EMBL/GenBank/DDBJ whole genome shotgun (WGS) entry which is preliminary data.</text>
</comment>
<accession>A0ABV8CI06</accession>
<proteinExistence type="predicted"/>
<evidence type="ECO:0000256" key="1">
    <source>
        <dbReference type="SAM" id="MobiDB-lite"/>
    </source>
</evidence>
<evidence type="ECO:0008006" key="4">
    <source>
        <dbReference type="Google" id="ProtNLM"/>
    </source>
</evidence>